<dbReference type="Proteomes" id="UP000626656">
    <property type="component" value="Unassembled WGS sequence"/>
</dbReference>
<evidence type="ECO:0000313" key="2">
    <source>
        <dbReference type="Proteomes" id="UP000626656"/>
    </source>
</evidence>
<protein>
    <submittedName>
        <fullName evidence="1">Uncharacterized protein</fullName>
    </submittedName>
</protein>
<dbReference type="EMBL" id="CAHJWF010000484">
    <property type="protein sequence ID" value="CAB5507861.1"/>
    <property type="molecule type" value="Genomic_DNA"/>
</dbReference>
<comment type="caution">
    <text evidence="1">The sequence shown here is derived from an EMBL/GenBank/DDBJ whole genome shotgun (WGS) entry which is preliminary data.</text>
</comment>
<sequence length="39" mass="4805">MLMQKDKALFWLQMKQGRLILVKHNQEIIKFQPFVSWMV</sequence>
<keyword evidence="2" id="KW-1185">Reference proteome</keyword>
<evidence type="ECO:0000313" key="1">
    <source>
        <dbReference type="EMBL" id="CAB5507861.1"/>
    </source>
</evidence>
<reference evidence="1 2" key="1">
    <citation type="submission" date="2020-05" db="EMBL/GenBank/DDBJ databases">
        <authorList>
            <person name="Petersen J."/>
            <person name="Sayavedra L."/>
        </authorList>
    </citation>
    <scope>NUCLEOTIDE SEQUENCE [LARGE SCALE GENOMIC DNA]</scope>
    <source>
        <strain evidence="1">B azoricus SOX ET2 1586I</strain>
    </source>
</reference>
<gene>
    <name evidence="1" type="ORF">AZO1586I_2136</name>
</gene>
<accession>A0ABN7GFH5</accession>
<name>A0ABN7GFH5_9GAMM</name>
<proteinExistence type="predicted"/>
<organism evidence="1 2">
    <name type="scientific">Bathymodiolus thermophilus thioautotrophic gill symbiont</name>
    <dbReference type="NCBI Taxonomy" id="2360"/>
    <lineage>
        <taxon>Bacteria</taxon>
        <taxon>Pseudomonadati</taxon>
        <taxon>Pseudomonadota</taxon>
        <taxon>Gammaproteobacteria</taxon>
        <taxon>sulfur-oxidizing symbionts</taxon>
    </lineage>
</organism>